<evidence type="ECO:0000256" key="1">
    <source>
        <dbReference type="SAM" id="MobiDB-lite"/>
    </source>
</evidence>
<dbReference type="Proteomes" id="UP000601435">
    <property type="component" value="Unassembled WGS sequence"/>
</dbReference>
<organism evidence="2 3">
    <name type="scientific">Symbiodinium necroappetens</name>
    <dbReference type="NCBI Taxonomy" id="1628268"/>
    <lineage>
        <taxon>Eukaryota</taxon>
        <taxon>Sar</taxon>
        <taxon>Alveolata</taxon>
        <taxon>Dinophyceae</taxon>
        <taxon>Suessiales</taxon>
        <taxon>Symbiodiniaceae</taxon>
        <taxon>Symbiodinium</taxon>
    </lineage>
</organism>
<comment type="caution">
    <text evidence="2">The sequence shown here is derived from an EMBL/GenBank/DDBJ whole genome shotgun (WGS) entry which is preliminary data.</text>
</comment>
<reference evidence="2" key="1">
    <citation type="submission" date="2021-02" db="EMBL/GenBank/DDBJ databases">
        <authorList>
            <person name="Dougan E. K."/>
            <person name="Rhodes N."/>
            <person name="Thang M."/>
            <person name="Chan C."/>
        </authorList>
    </citation>
    <scope>NUCLEOTIDE SEQUENCE</scope>
</reference>
<evidence type="ECO:0000313" key="2">
    <source>
        <dbReference type="EMBL" id="CAE7788433.1"/>
    </source>
</evidence>
<accession>A0A812YPV9</accession>
<name>A0A812YPV9_9DINO</name>
<keyword evidence="3" id="KW-1185">Reference proteome</keyword>
<feature type="non-terminal residue" evidence="2">
    <location>
        <position position="161"/>
    </location>
</feature>
<dbReference type="OrthoDB" id="407603at2759"/>
<gene>
    <name evidence="2" type="ORF">SNEC2469_LOCUS23147</name>
</gene>
<evidence type="ECO:0000313" key="3">
    <source>
        <dbReference type="Proteomes" id="UP000601435"/>
    </source>
</evidence>
<dbReference type="AlphaFoldDB" id="A0A812YPV9"/>
<feature type="region of interest" description="Disordered" evidence="1">
    <location>
        <begin position="112"/>
        <end position="161"/>
    </location>
</feature>
<proteinExistence type="predicted"/>
<protein>
    <submittedName>
        <fullName evidence="2">Uncharacterized protein</fullName>
    </submittedName>
</protein>
<dbReference type="EMBL" id="CAJNJA010042908">
    <property type="protein sequence ID" value="CAE7788433.1"/>
    <property type="molecule type" value="Genomic_DNA"/>
</dbReference>
<sequence>AKKGKSKTPADDFWRHYDGFGQRHISFSWPDEVGQTTLHEAAAFGRPTQAAAVLAMDPEIWKVETSKGRTALDVAQDAIQWCAKHGRLHKERLRHQQVAELCKRARDGKVVEAPETDPELQAAEPGPPGYFSMAPSVPGLRRGCELPPPLPSGKPRSALVS</sequence>